<dbReference type="Pfam" id="PF00404">
    <property type="entry name" value="Dockerin_1"/>
    <property type="match status" value="1"/>
</dbReference>
<reference evidence="4 5" key="1">
    <citation type="submission" date="2022-09" db="EMBL/GenBank/DDBJ databases">
        <authorList>
            <person name="Han X.L."/>
            <person name="Wang Q."/>
            <person name="Lu T."/>
        </authorList>
    </citation>
    <scope>NUCLEOTIDE SEQUENCE [LARGE SCALE GENOMIC DNA]</scope>
    <source>
        <strain evidence="4 5">WQ 127069</strain>
    </source>
</reference>
<organism evidence="4 5">
    <name type="scientific">Paenibacillus baimaensis</name>
    <dbReference type="NCBI Taxonomy" id="2982185"/>
    <lineage>
        <taxon>Bacteria</taxon>
        <taxon>Bacillati</taxon>
        <taxon>Bacillota</taxon>
        <taxon>Bacilli</taxon>
        <taxon>Bacillales</taxon>
        <taxon>Paenibacillaceae</taxon>
        <taxon>Paenibacillus</taxon>
    </lineage>
</organism>
<proteinExistence type="predicted"/>
<feature type="domain" description="Dockerin" evidence="3">
    <location>
        <begin position="829"/>
        <end position="894"/>
    </location>
</feature>
<dbReference type="EMBL" id="JAOQIO010000034">
    <property type="protein sequence ID" value="MCU6792871.1"/>
    <property type="molecule type" value="Genomic_DNA"/>
</dbReference>
<feature type="signal peptide" evidence="2">
    <location>
        <begin position="1"/>
        <end position="26"/>
    </location>
</feature>
<evidence type="ECO:0000313" key="4">
    <source>
        <dbReference type="EMBL" id="MCU6792871.1"/>
    </source>
</evidence>
<dbReference type="InterPro" id="IPR016134">
    <property type="entry name" value="Dockerin_dom"/>
</dbReference>
<dbReference type="InterPro" id="IPR002105">
    <property type="entry name" value="Dockerin_1_rpt"/>
</dbReference>
<dbReference type="NCBIfam" id="TIGR02543">
    <property type="entry name" value="List_Bact_rpt"/>
    <property type="match status" value="1"/>
</dbReference>
<dbReference type="Gene3D" id="1.10.1330.10">
    <property type="entry name" value="Dockerin domain"/>
    <property type="match status" value="1"/>
</dbReference>
<feature type="chain" id="PRO_5045209081" evidence="2">
    <location>
        <begin position="27"/>
        <end position="894"/>
    </location>
</feature>
<evidence type="ECO:0000313" key="5">
    <source>
        <dbReference type="Proteomes" id="UP001652445"/>
    </source>
</evidence>
<evidence type="ECO:0000259" key="3">
    <source>
        <dbReference type="PROSITE" id="PS51766"/>
    </source>
</evidence>
<keyword evidence="2" id="KW-0732">Signal</keyword>
<evidence type="ECO:0000256" key="2">
    <source>
        <dbReference type="SAM" id="SignalP"/>
    </source>
</evidence>
<dbReference type="Proteomes" id="UP001652445">
    <property type="component" value="Unassembled WGS sequence"/>
</dbReference>
<comment type="subcellular location">
    <subcellularLocation>
        <location evidence="1">Cell envelope</location>
    </subcellularLocation>
</comment>
<dbReference type="InterPro" id="IPR042229">
    <property type="entry name" value="Listeria/Bacterioides_rpt_sf"/>
</dbReference>
<dbReference type="InterPro" id="IPR013378">
    <property type="entry name" value="InlB-like_B-rpt"/>
</dbReference>
<dbReference type="CDD" id="cd14256">
    <property type="entry name" value="Dockerin_I"/>
    <property type="match status" value="1"/>
</dbReference>
<dbReference type="Gene3D" id="2.60.40.4270">
    <property type="entry name" value="Listeria-Bacteroides repeat domain"/>
    <property type="match status" value="3"/>
</dbReference>
<dbReference type="RefSeq" id="WP_262684224.1">
    <property type="nucleotide sequence ID" value="NZ_JAOQIO010000034.1"/>
</dbReference>
<accession>A0ABT2UE07</accession>
<keyword evidence="5" id="KW-1185">Reference proteome</keyword>
<sequence>MLKRILFIFILSVIMAFGTLPLQASASVAGDVWTKRAPLPTGENLVSVIFANGAFTAVGGNGTILTSTDGTSWTLQTSGTSKILTGISYGNSTYVAVGYDGTILTSANGVNWTLSQSTGTTSHLMGVSFGNGTFVAVGAGGTIVTSSNGTSWTAQASTSDKALGSVSYGNNVFVTVGASSTILSSGDNGNTWTPQTGGLIGATQNISYSGGLFAIAGTVGKISTSVDGASWTAQTSGTTDQFQRISYANDTFFAFTIASQGSSESIWVSGNGTTWTKRDSSVKSQLNSVSYGNGIYVAVGANGRIITSADGASWTIRNSGSDGGSSNTLNGVDYGNNMFVVTGNGNDIATSSDGIFWTSRNLFANYTAPFKSAVSGNNRLVAVGGGGSVITSTDNGVSWTTSVSNTASILNSITYGNSLFVAVGQNGVIITSPDGGTWTSRTSGTSSYLSRVIYANNKFVAVGISGTIVTSSDGVSWTSQVSGSTTTLSSISHGNDIFVVSGQNGELLTSANGTAWTVQTKPVNANGNSLTFGNGFFAGIFGVNTWYSFDGISWKSGNLGATSTPYGIQYANNGFVVVGEKGLILQSNSFSLYSVTYNGNGSTGGSLPSVSKPYLDGDSVSVLGNTGALVNGDNMFAGWNTKADGTGTDYAASGTFNIDAENVTLYAKWRSSYIVTYNGNNSTGGSVPIDSGLYAQGAPATVKGNTGNLVRTGYAFAGWNTKANGTGTDYAADATFNIGIADVVLYAKWNSTYKVTYNGNSNTGGAVPVDSSAYAPGASVTVKGNTGNLVRTGYTFAGWNTKADRTGTDYAAGAASNIGAASVELYAKWNIIKGDIDGDGHVTPADALYVTQYVQGKIQLTKTQMEILDMDGDGLVTANDAKIILQIYMGGGQG</sequence>
<dbReference type="SUPFAM" id="SSF50939">
    <property type="entry name" value="Sialidases"/>
    <property type="match status" value="1"/>
</dbReference>
<dbReference type="PROSITE" id="PS51766">
    <property type="entry name" value="DOCKERIN"/>
    <property type="match status" value="1"/>
</dbReference>
<comment type="caution">
    <text evidence="4">The sequence shown here is derived from an EMBL/GenBank/DDBJ whole genome shotgun (WGS) entry which is preliminary data.</text>
</comment>
<dbReference type="InterPro" id="IPR036278">
    <property type="entry name" value="Sialidase_sf"/>
</dbReference>
<evidence type="ECO:0000256" key="1">
    <source>
        <dbReference type="ARBA" id="ARBA00004196"/>
    </source>
</evidence>
<dbReference type="SUPFAM" id="SSF63446">
    <property type="entry name" value="Type I dockerin domain"/>
    <property type="match status" value="1"/>
</dbReference>
<dbReference type="InterPro" id="IPR036439">
    <property type="entry name" value="Dockerin_dom_sf"/>
</dbReference>
<protein>
    <submittedName>
        <fullName evidence="4">InlB B-repeat-containing protein</fullName>
    </submittedName>
</protein>
<dbReference type="SUPFAM" id="SSF110296">
    <property type="entry name" value="Oligoxyloglucan reducing end-specific cellobiohydrolase"/>
    <property type="match status" value="2"/>
</dbReference>
<dbReference type="Pfam" id="PF09479">
    <property type="entry name" value="Flg_new"/>
    <property type="match status" value="3"/>
</dbReference>
<name>A0ABT2UE07_9BACL</name>
<gene>
    <name evidence="4" type="ORF">OB236_12150</name>
</gene>